<protein>
    <submittedName>
        <fullName evidence="1">SIMPL domain-containing protein</fullName>
    </submittedName>
</protein>
<reference evidence="1" key="1">
    <citation type="submission" date="2021-03" db="EMBL/GenBank/DDBJ databases">
        <title>Comparative Genomics and Metabolomics in the genus Turicibacter.</title>
        <authorList>
            <person name="Maki J."/>
            <person name="Looft T."/>
        </authorList>
    </citation>
    <scope>NUCLEOTIDE SEQUENCE</scope>
    <source>
        <strain evidence="1">ISU324</strain>
    </source>
</reference>
<dbReference type="InterPro" id="IPR007497">
    <property type="entry name" value="SIMPL/DUF541"/>
</dbReference>
<sequence>MQQRTITVKGTGQASLPPDYIEIPLYLESRDEQYDQAIELASQKLEELQHCLEGIGFKKEDLKTSSFTVDTDYEQVKDEEGNYVRVFRGYIVRHRLTFGFDFNHEKLGEVIQVISNCPAHPEFSIQYQLKNESSLKSLILQDAVKQATEQANVLAQAAGVTLGPIQVIDYDWSTISYQPRELLLSESANYSMAMMDLQPQDISATDYVTIVWELI</sequence>
<gene>
    <name evidence="1" type="ORF">J0J70_08630</name>
</gene>
<evidence type="ECO:0000313" key="1">
    <source>
        <dbReference type="EMBL" id="UUF07687.1"/>
    </source>
</evidence>
<accession>A0A9Q9CPM9</accession>
<dbReference type="EMBL" id="CP071250">
    <property type="protein sequence ID" value="UUF07687.1"/>
    <property type="molecule type" value="Genomic_DNA"/>
</dbReference>
<dbReference type="Pfam" id="PF04402">
    <property type="entry name" value="SIMPL"/>
    <property type="match status" value="1"/>
</dbReference>
<name>A0A9Q9CPM9_9FIRM</name>
<dbReference type="RefSeq" id="WP_212724228.1">
    <property type="nucleotide sequence ID" value="NZ_CP071250.1"/>
</dbReference>
<dbReference type="PANTHER" id="PTHR34387:SF2">
    <property type="entry name" value="SLR1258 PROTEIN"/>
    <property type="match status" value="1"/>
</dbReference>
<organism evidence="1 2">
    <name type="scientific">Turicibacter bilis</name>
    <dbReference type="NCBI Taxonomy" id="2735723"/>
    <lineage>
        <taxon>Bacteria</taxon>
        <taxon>Bacillati</taxon>
        <taxon>Bacillota</taxon>
        <taxon>Erysipelotrichia</taxon>
        <taxon>Erysipelotrichales</taxon>
        <taxon>Turicibacteraceae</taxon>
        <taxon>Turicibacter</taxon>
    </lineage>
</organism>
<proteinExistence type="predicted"/>
<dbReference type="Proteomes" id="UP001058072">
    <property type="component" value="Chromosome"/>
</dbReference>
<dbReference type="Gene3D" id="3.30.70.2970">
    <property type="entry name" value="Protein of unknown function (DUF541), domain 2"/>
    <property type="match status" value="1"/>
</dbReference>
<dbReference type="Gene3D" id="3.30.110.170">
    <property type="entry name" value="Protein of unknown function (DUF541), domain 1"/>
    <property type="match status" value="1"/>
</dbReference>
<dbReference type="InterPro" id="IPR052022">
    <property type="entry name" value="26kDa_periplasmic_antigen"/>
</dbReference>
<dbReference type="GO" id="GO:0006974">
    <property type="term" value="P:DNA damage response"/>
    <property type="evidence" value="ECO:0007669"/>
    <property type="project" value="TreeGrafter"/>
</dbReference>
<dbReference type="PANTHER" id="PTHR34387">
    <property type="entry name" value="SLR1258 PROTEIN"/>
    <property type="match status" value="1"/>
</dbReference>
<evidence type="ECO:0000313" key="2">
    <source>
        <dbReference type="Proteomes" id="UP001058072"/>
    </source>
</evidence>
<dbReference type="AlphaFoldDB" id="A0A9Q9CPM9"/>